<dbReference type="PANTHER" id="PTHR37468">
    <property type="entry name" value="SULFATE TRANSPORTER CYSZ"/>
    <property type="match status" value="1"/>
</dbReference>
<keyword evidence="4" id="KW-0997">Cell inner membrane</keyword>
<evidence type="ECO:0000256" key="10">
    <source>
        <dbReference type="SAM" id="Phobius"/>
    </source>
</evidence>
<dbReference type="OrthoDB" id="9787566at2"/>
<keyword evidence="9 10" id="KW-0472">Membrane</keyword>
<gene>
    <name evidence="11" type="ORF">BXY75_0327</name>
</gene>
<feature type="transmembrane region" description="Helical" evidence="10">
    <location>
        <begin position="27"/>
        <end position="49"/>
    </location>
</feature>
<dbReference type="GO" id="GO:0000103">
    <property type="term" value="P:sulfate assimilation"/>
    <property type="evidence" value="ECO:0007669"/>
    <property type="project" value="TreeGrafter"/>
</dbReference>
<accession>A0A3L9YYW1</accession>
<evidence type="ECO:0000256" key="1">
    <source>
        <dbReference type="ARBA" id="ARBA00004141"/>
    </source>
</evidence>
<evidence type="ECO:0000256" key="4">
    <source>
        <dbReference type="ARBA" id="ARBA00022519"/>
    </source>
</evidence>
<dbReference type="GO" id="GO:0005886">
    <property type="term" value="C:plasma membrane"/>
    <property type="evidence" value="ECO:0007669"/>
    <property type="project" value="TreeGrafter"/>
</dbReference>
<comment type="caution">
    <text evidence="11">The sequence shown here is derived from an EMBL/GenBank/DDBJ whole genome shotgun (WGS) entry which is preliminary data.</text>
</comment>
<keyword evidence="5" id="KW-0028">Amino-acid biosynthesis</keyword>
<sequence length="259" mass="28928">MIKNILKGIKAYTGTFKLISKLGIWKYFGVPMLISFLTATLIGFSAWGWSDNIGSVIAKIWFWEWGSETFRTISDIIGGFAIVAIGLILYKHIVMALSAPFMSPVSEKIEAHLLGVNHVHRDTTNAAQLWRGVRINVRNLCMELLLTIPILLLSLIPVVNIITSILLFLVQSYYAGFGNMDYTLERHFKYDESIRFVKKNKGIAIGNGVVFMAMLLIPIVGIILVLPLSVTASTTETVRLIKESGRLKTPEILQKESNV</sequence>
<evidence type="ECO:0000256" key="2">
    <source>
        <dbReference type="ARBA" id="ARBA00022448"/>
    </source>
</evidence>
<evidence type="ECO:0000313" key="12">
    <source>
        <dbReference type="Proteomes" id="UP000271339"/>
    </source>
</evidence>
<evidence type="ECO:0000313" key="11">
    <source>
        <dbReference type="EMBL" id="RMA65911.1"/>
    </source>
</evidence>
<keyword evidence="7 10" id="KW-1133">Transmembrane helix</keyword>
<feature type="transmembrane region" description="Helical" evidence="10">
    <location>
        <begin position="144"/>
        <end position="170"/>
    </location>
</feature>
<dbReference type="RefSeq" id="WP_121905934.1">
    <property type="nucleotide sequence ID" value="NZ_REFC01000011.1"/>
</dbReference>
<proteinExistence type="predicted"/>
<dbReference type="InterPro" id="IPR059112">
    <property type="entry name" value="CysZ/EI24"/>
</dbReference>
<evidence type="ECO:0000256" key="5">
    <source>
        <dbReference type="ARBA" id="ARBA00022605"/>
    </source>
</evidence>
<comment type="subcellular location">
    <subcellularLocation>
        <location evidence="1">Membrane</location>
        <topology evidence="1">Multi-pass membrane protein</topology>
    </subcellularLocation>
</comment>
<name>A0A3L9YYW1_9FLAO</name>
<feature type="transmembrane region" description="Helical" evidence="10">
    <location>
        <begin position="209"/>
        <end position="232"/>
    </location>
</feature>
<keyword evidence="6 10" id="KW-0812">Transmembrane</keyword>
<evidence type="ECO:0000256" key="6">
    <source>
        <dbReference type="ARBA" id="ARBA00022692"/>
    </source>
</evidence>
<keyword evidence="2" id="KW-0813">Transport</keyword>
<dbReference type="InterPro" id="IPR050480">
    <property type="entry name" value="CysZ-like"/>
</dbReference>
<evidence type="ECO:0000256" key="3">
    <source>
        <dbReference type="ARBA" id="ARBA00022475"/>
    </source>
</evidence>
<protein>
    <submittedName>
        <fullName evidence="11">CysZ protein</fullName>
    </submittedName>
</protein>
<keyword evidence="12" id="KW-1185">Reference proteome</keyword>
<dbReference type="GO" id="GO:0009675">
    <property type="term" value="F:high-affinity sulfate:proton symporter activity"/>
    <property type="evidence" value="ECO:0007669"/>
    <property type="project" value="TreeGrafter"/>
</dbReference>
<dbReference type="Pfam" id="PF07264">
    <property type="entry name" value="EI24"/>
    <property type="match status" value="1"/>
</dbReference>
<dbReference type="AlphaFoldDB" id="A0A3L9YYW1"/>
<evidence type="ECO:0000256" key="7">
    <source>
        <dbReference type="ARBA" id="ARBA00022989"/>
    </source>
</evidence>
<dbReference type="PANTHER" id="PTHR37468:SF1">
    <property type="entry name" value="SULFATE TRANSPORTER CYSZ"/>
    <property type="match status" value="1"/>
</dbReference>
<dbReference type="EMBL" id="REFC01000011">
    <property type="protein sequence ID" value="RMA65911.1"/>
    <property type="molecule type" value="Genomic_DNA"/>
</dbReference>
<evidence type="ECO:0000256" key="9">
    <source>
        <dbReference type="ARBA" id="ARBA00023136"/>
    </source>
</evidence>
<reference evidence="11 12" key="1">
    <citation type="submission" date="2018-10" db="EMBL/GenBank/DDBJ databases">
        <title>Genomic Encyclopedia of Archaeal and Bacterial Type Strains, Phase II (KMG-II): from individual species to whole genera.</title>
        <authorList>
            <person name="Goeker M."/>
        </authorList>
    </citation>
    <scope>NUCLEOTIDE SEQUENCE [LARGE SCALE GENOMIC DNA]</scope>
    <source>
        <strain evidence="11 12">DSM 23424</strain>
    </source>
</reference>
<dbReference type="GO" id="GO:0019344">
    <property type="term" value="P:cysteine biosynthetic process"/>
    <property type="evidence" value="ECO:0007669"/>
    <property type="project" value="TreeGrafter"/>
</dbReference>
<keyword evidence="3" id="KW-1003">Cell membrane</keyword>
<evidence type="ECO:0000256" key="8">
    <source>
        <dbReference type="ARBA" id="ARBA00023032"/>
    </source>
</evidence>
<dbReference type="Proteomes" id="UP000271339">
    <property type="component" value="Unassembled WGS sequence"/>
</dbReference>
<organism evidence="11 12">
    <name type="scientific">Ulvibacter antarcticus</name>
    <dbReference type="NCBI Taxonomy" id="442714"/>
    <lineage>
        <taxon>Bacteria</taxon>
        <taxon>Pseudomonadati</taxon>
        <taxon>Bacteroidota</taxon>
        <taxon>Flavobacteriia</taxon>
        <taxon>Flavobacteriales</taxon>
        <taxon>Flavobacteriaceae</taxon>
        <taxon>Ulvibacter</taxon>
    </lineage>
</organism>
<keyword evidence="8" id="KW-0764">Sulfate transport</keyword>
<feature type="transmembrane region" description="Helical" evidence="10">
    <location>
        <begin position="69"/>
        <end position="90"/>
    </location>
</feature>